<accession>A0ABV9LZ34</accession>
<dbReference type="InterPro" id="IPR036280">
    <property type="entry name" value="Multihaem_cyt_sf"/>
</dbReference>
<feature type="signal peptide" evidence="7">
    <location>
        <begin position="1"/>
        <end position="28"/>
    </location>
</feature>
<evidence type="ECO:0000256" key="7">
    <source>
        <dbReference type="SAM" id="SignalP"/>
    </source>
</evidence>
<sequence length="752" mass="84748">MSTYRLVKCLLRFAVLLILARGVSIAHGDSNTPIGHKLTHSSSDGERYASSKDCQSCHESQFTSWQNSHHAKAMQTANSQTVLADFNQSRAEHFGQKALFFIEQDEYKATVSDEQGKRTYTVEYTFGVYPLQQYLVATNNGRYQVLPFAWDTRDASEGGQRWMHLYPNQAIAANDRLHWQQPLQNWNGMCADCHSDGLVRNYDDAKNTFATRYDEINVGCLACHDDKAKPHAALFAEQNAGPDAEPNAQSKAKIKSKHQQSGLSSNAAQLSLDEEGMWIRGPEQAVAEYVGKPRSNDYEQTCYACHSLRAPLTDGFDSMALYLDQFSPNFLNPPMYYADGQIREEVYVMGSFKQSKMAQKGVTCIDCHDPHSYTLKAKGNGTCLQCHSPQVFETPNHHGHALNMAGSQCVDCHMPKTTYMNVDARGDHSFKIPRPEFTISAGVPNACNQCHEDKSAQWALDNIEAWHPERKGPDITEQMFLNLFSGLNYDGILRLANNTQLPEIKRATAISALQYAAELKVNDIVAFFDAPEPLLRLASAQVAERLSPVQRQQYLWPLLSDELRAVRIAAAYSMLGAPVLPKWQTAFERAFIEMNESQAISAWRGEGRMQQAMSAQKTAQWKKAEQAYELSIYIDPYFAPAYINLTELYRQLGQMSKAVQVYEKGIKNVPQEPLLRYSYALHFIRTRQLDSALAQVNAALEIAPRNSQFAYLYYLILESAGKREQAINELRAKLTSYDNNQQLQALLNKWGG</sequence>
<keyword evidence="5" id="KW-0349">Heme</keyword>
<dbReference type="InterPro" id="IPR019734">
    <property type="entry name" value="TPR_rpt"/>
</dbReference>
<evidence type="ECO:0000256" key="2">
    <source>
        <dbReference type="ARBA" id="ARBA00022729"/>
    </source>
</evidence>
<dbReference type="Gene3D" id="1.10.1130.10">
    <property type="entry name" value="Flavocytochrome C3, Chain A"/>
    <property type="match status" value="2"/>
</dbReference>
<dbReference type="Gene3D" id="1.25.40.10">
    <property type="entry name" value="Tetratricopeptide repeat domain"/>
    <property type="match status" value="2"/>
</dbReference>
<evidence type="ECO:0000259" key="8">
    <source>
        <dbReference type="PROSITE" id="PS51007"/>
    </source>
</evidence>
<dbReference type="PROSITE" id="PS51007">
    <property type="entry name" value="CYTC"/>
    <property type="match status" value="1"/>
</dbReference>
<evidence type="ECO:0000256" key="5">
    <source>
        <dbReference type="PROSITE-ProRule" id="PRU00433"/>
    </source>
</evidence>
<dbReference type="Pfam" id="PF13181">
    <property type="entry name" value="TPR_8"/>
    <property type="match status" value="1"/>
</dbReference>
<proteinExistence type="predicted"/>
<feature type="domain" description="Cytochrome c" evidence="8">
    <location>
        <begin position="421"/>
        <end position="532"/>
    </location>
</feature>
<keyword evidence="3 5" id="KW-0408">Iron</keyword>
<keyword evidence="2 7" id="KW-0732">Signal</keyword>
<evidence type="ECO:0000256" key="4">
    <source>
        <dbReference type="PROSITE-ProRule" id="PRU00339"/>
    </source>
</evidence>
<reference evidence="10" key="1">
    <citation type="journal article" date="2019" name="Int. J. Syst. Evol. Microbiol.">
        <title>The Global Catalogue of Microorganisms (GCM) 10K type strain sequencing project: providing services to taxonomists for standard genome sequencing and annotation.</title>
        <authorList>
            <consortium name="The Broad Institute Genomics Platform"/>
            <consortium name="The Broad Institute Genome Sequencing Center for Infectious Disease"/>
            <person name="Wu L."/>
            <person name="Ma J."/>
        </authorList>
    </citation>
    <scope>NUCLEOTIDE SEQUENCE [LARGE SCALE GENOMIC DNA]</scope>
    <source>
        <strain evidence="10">KACC 12507</strain>
    </source>
</reference>
<dbReference type="InterPro" id="IPR009056">
    <property type="entry name" value="Cyt_c-like_dom"/>
</dbReference>
<dbReference type="PANTHER" id="PTHR35038">
    <property type="entry name" value="DISSIMILATORY SULFITE REDUCTASE SIRA"/>
    <property type="match status" value="1"/>
</dbReference>
<dbReference type="InterPro" id="IPR023155">
    <property type="entry name" value="Cyt_c-552/4"/>
</dbReference>
<dbReference type="SMART" id="SM00028">
    <property type="entry name" value="TPR"/>
    <property type="match status" value="3"/>
</dbReference>
<dbReference type="PROSITE" id="PS50005">
    <property type="entry name" value="TPR"/>
    <property type="match status" value="1"/>
</dbReference>
<dbReference type="EMBL" id="JBHSGU010000005">
    <property type="protein sequence ID" value="MFC4701248.1"/>
    <property type="molecule type" value="Genomic_DNA"/>
</dbReference>
<gene>
    <name evidence="9" type="ORF">ACFO4O_13830</name>
</gene>
<protein>
    <submittedName>
        <fullName evidence="9">Ammonia-forming cytochrome c nitrite reductase subunit c552</fullName>
    </submittedName>
</protein>
<evidence type="ECO:0000256" key="1">
    <source>
        <dbReference type="ARBA" id="ARBA00022723"/>
    </source>
</evidence>
<keyword evidence="4" id="KW-0802">TPR repeat</keyword>
<comment type="caution">
    <text evidence="9">The sequence shown here is derived from an EMBL/GenBank/DDBJ whole genome shotgun (WGS) entry which is preliminary data.</text>
</comment>
<dbReference type="InterPro" id="IPR011990">
    <property type="entry name" value="TPR-like_helical_dom_sf"/>
</dbReference>
<evidence type="ECO:0000256" key="3">
    <source>
        <dbReference type="ARBA" id="ARBA00023004"/>
    </source>
</evidence>
<dbReference type="InterPro" id="IPR010177">
    <property type="entry name" value="Paired_CXXCH_1"/>
</dbReference>
<dbReference type="InterPro" id="IPR003321">
    <property type="entry name" value="Cyt_c552"/>
</dbReference>
<dbReference type="InterPro" id="IPR051829">
    <property type="entry name" value="Multiheme_Cytochr_ET"/>
</dbReference>
<dbReference type="RefSeq" id="WP_382409502.1">
    <property type="nucleotide sequence ID" value="NZ_JBHSGU010000005.1"/>
</dbReference>
<keyword evidence="1 5" id="KW-0479">Metal-binding</keyword>
<name>A0ABV9LZ34_9ALTE</name>
<evidence type="ECO:0000256" key="6">
    <source>
        <dbReference type="SAM" id="MobiDB-lite"/>
    </source>
</evidence>
<dbReference type="Proteomes" id="UP001595897">
    <property type="component" value="Unassembled WGS sequence"/>
</dbReference>
<keyword evidence="10" id="KW-1185">Reference proteome</keyword>
<dbReference type="Pfam" id="PF02335">
    <property type="entry name" value="Cytochrom_C552"/>
    <property type="match status" value="1"/>
</dbReference>
<dbReference type="PANTHER" id="PTHR35038:SF8">
    <property type="entry name" value="C-TYPE POLYHEME CYTOCHROME OMCC"/>
    <property type="match status" value="1"/>
</dbReference>
<dbReference type="SUPFAM" id="SSF48695">
    <property type="entry name" value="Multiheme cytochromes"/>
    <property type="match status" value="1"/>
</dbReference>
<dbReference type="Pfam" id="PF13435">
    <property type="entry name" value="Cytochrome_C554"/>
    <property type="match status" value="1"/>
</dbReference>
<feature type="repeat" description="TPR" evidence="4">
    <location>
        <begin position="639"/>
        <end position="672"/>
    </location>
</feature>
<evidence type="ECO:0000313" key="10">
    <source>
        <dbReference type="Proteomes" id="UP001595897"/>
    </source>
</evidence>
<dbReference type="SUPFAM" id="SSF48452">
    <property type="entry name" value="TPR-like"/>
    <property type="match status" value="1"/>
</dbReference>
<feature type="region of interest" description="Disordered" evidence="6">
    <location>
        <begin position="241"/>
        <end position="265"/>
    </location>
</feature>
<dbReference type="Pfam" id="PF09699">
    <property type="entry name" value="Paired_CXXCH_1"/>
    <property type="match status" value="1"/>
</dbReference>
<organism evidence="9 10">
    <name type="scientific">Glaciecola siphonariae</name>
    <dbReference type="NCBI Taxonomy" id="521012"/>
    <lineage>
        <taxon>Bacteria</taxon>
        <taxon>Pseudomonadati</taxon>
        <taxon>Pseudomonadota</taxon>
        <taxon>Gammaproteobacteria</taxon>
        <taxon>Alteromonadales</taxon>
        <taxon>Alteromonadaceae</taxon>
        <taxon>Glaciecola</taxon>
    </lineage>
</organism>
<feature type="chain" id="PRO_5046163647" evidence="7">
    <location>
        <begin position="29"/>
        <end position="752"/>
    </location>
</feature>
<evidence type="ECO:0000313" key="9">
    <source>
        <dbReference type="EMBL" id="MFC4701248.1"/>
    </source>
</evidence>